<feature type="domain" description="ABC transmembrane type-1" evidence="8">
    <location>
        <begin position="72"/>
        <end position="247"/>
    </location>
</feature>
<feature type="transmembrane region" description="Helical" evidence="7">
    <location>
        <begin position="234"/>
        <end position="253"/>
    </location>
</feature>
<dbReference type="Pfam" id="PF00528">
    <property type="entry name" value="BPD_transp_1"/>
    <property type="match status" value="1"/>
</dbReference>
<keyword evidence="10" id="KW-1185">Reference proteome</keyword>
<protein>
    <submittedName>
        <fullName evidence="9">ABC transporter permease subunit</fullName>
    </submittedName>
</protein>
<evidence type="ECO:0000256" key="2">
    <source>
        <dbReference type="ARBA" id="ARBA00022448"/>
    </source>
</evidence>
<dbReference type="Gene3D" id="1.10.3720.10">
    <property type="entry name" value="MetI-like"/>
    <property type="match status" value="1"/>
</dbReference>
<evidence type="ECO:0000256" key="4">
    <source>
        <dbReference type="ARBA" id="ARBA00022692"/>
    </source>
</evidence>
<keyword evidence="5 7" id="KW-1133">Transmembrane helix</keyword>
<name>A0ABX8GK40_9CELL</name>
<keyword evidence="2 7" id="KW-0813">Transport</keyword>
<dbReference type="SUPFAM" id="SSF161098">
    <property type="entry name" value="MetI-like"/>
    <property type="match status" value="1"/>
</dbReference>
<dbReference type="EMBL" id="CP076023">
    <property type="protein sequence ID" value="QWC16036.1"/>
    <property type="molecule type" value="Genomic_DNA"/>
</dbReference>
<feature type="transmembrane region" description="Helical" evidence="7">
    <location>
        <begin position="110"/>
        <end position="130"/>
    </location>
</feature>
<evidence type="ECO:0000256" key="7">
    <source>
        <dbReference type="RuleBase" id="RU363032"/>
    </source>
</evidence>
<reference evidence="9 10" key="1">
    <citation type="submission" date="2021-05" db="EMBL/GenBank/DDBJ databases">
        <title>Novel species in genus Cellulomonas.</title>
        <authorList>
            <person name="Zhang G."/>
        </authorList>
    </citation>
    <scope>NUCLEOTIDE SEQUENCE [LARGE SCALE GENOMIC DNA]</scope>
    <source>
        <strain evidence="10">zg-ZUI157</strain>
    </source>
</reference>
<keyword evidence="6 7" id="KW-0472">Membrane</keyword>
<dbReference type="RefSeq" id="WP_214765636.1">
    <property type="nucleotide sequence ID" value="NZ_CP076023.1"/>
</dbReference>
<evidence type="ECO:0000313" key="9">
    <source>
        <dbReference type="EMBL" id="QWC16036.1"/>
    </source>
</evidence>
<comment type="subcellular location">
    <subcellularLocation>
        <location evidence="1 7">Cell membrane</location>
        <topology evidence="1 7">Multi-pass membrane protein</topology>
    </subcellularLocation>
</comment>
<accession>A0ABX8GK40</accession>
<evidence type="ECO:0000256" key="3">
    <source>
        <dbReference type="ARBA" id="ARBA00022475"/>
    </source>
</evidence>
<evidence type="ECO:0000259" key="8">
    <source>
        <dbReference type="PROSITE" id="PS50928"/>
    </source>
</evidence>
<proteinExistence type="inferred from homology"/>
<organism evidence="9 10">
    <name type="scientific">Cellulomonas dongxiuzhuiae</name>
    <dbReference type="NCBI Taxonomy" id="2819979"/>
    <lineage>
        <taxon>Bacteria</taxon>
        <taxon>Bacillati</taxon>
        <taxon>Actinomycetota</taxon>
        <taxon>Actinomycetes</taxon>
        <taxon>Micrococcales</taxon>
        <taxon>Cellulomonadaceae</taxon>
        <taxon>Cellulomonas</taxon>
    </lineage>
</organism>
<evidence type="ECO:0000256" key="6">
    <source>
        <dbReference type="ARBA" id="ARBA00023136"/>
    </source>
</evidence>
<feature type="transmembrane region" description="Helical" evidence="7">
    <location>
        <begin position="76"/>
        <end position="98"/>
    </location>
</feature>
<dbReference type="CDD" id="cd06261">
    <property type="entry name" value="TM_PBP2"/>
    <property type="match status" value="1"/>
</dbReference>
<keyword evidence="4 7" id="KW-0812">Transmembrane</keyword>
<dbReference type="PANTHER" id="PTHR30151:SF38">
    <property type="entry name" value="ALIPHATIC SULFONATES TRANSPORT PERMEASE PROTEIN SSUC-RELATED"/>
    <property type="match status" value="1"/>
</dbReference>
<comment type="similarity">
    <text evidence="7">Belongs to the binding-protein-dependent transport system permease family.</text>
</comment>
<dbReference type="InterPro" id="IPR035906">
    <property type="entry name" value="MetI-like_sf"/>
</dbReference>
<evidence type="ECO:0000256" key="5">
    <source>
        <dbReference type="ARBA" id="ARBA00022989"/>
    </source>
</evidence>
<sequence>MTSPAAVLEAGPRPRWWGAGRHPTTAVAGALGLAAFAVLWWWGSERTRFIPPIGETLAAYPAFLASGIWGDIGASAVRVVLALATAVALGAVAAWVIVRGGFWARVVSRYVDLALGLPSVLVALLALMVFKRSEAGVFLVVAVACFPFVAISLRQGLAAMGHQLADMASVYRFGTVRSVRHVLLPHLVPYAMSSVRNEYAHAWRVVVLAEIFAVNSGVGHRFTQAFDRFLIDELVLWLITFIVLLLGSEYLVLRPLEKFALRWRGDRS</sequence>
<dbReference type="Proteomes" id="UP000679335">
    <property type="component" value="Chromosome"/>
</dbReference>
<dbReference type="PANTHER" id="PTHR30151">
    <property type="entry name" value="ALKANE SULFONATE ABC TRANSPORTER-RELATED, MEMBRANE SUBUNIT"/>
    <property type="match status" value="1"/>
</dbReference>
<feature type="transmembrane region" description="Helical" evidence="7">
    <location>
        <begin position="24"/>
        <end position="42"/>
    </location>
</feature>
<feature type="transmembrane region" description="Helical" evidence="7">
    <location>
        <begin position="136"/>
        <end position="153"/>
    </location>
</feature>
<evidence type="ECO:0000256" key="1">
    <source>
        <dbReference type="ARBA" id="ARBA00004651"/>
    </source>
</evidence>
<dbReference type="PROSITE" id="PS50928">
    <property type="entry name" value="ABC_TM1"/>
    <property type="match status" value="1"/>
</dbReference>
<dbReference type="InterPro" id="IPR000515">
    <property type="entry name" value="MetI-like"/>
</dbReference>
<gene>
    <name evidence="9" type="ORF">KKR89_17635</name>
</gene>
<keyword evidence="3" id="KW-1003">Cell membrane</keyword>
<evidence type="ECO:0000313" key="10">
    <source>
        <dbReference type="Proteomes" id="UP000679335"/>
    </source>
</evidence>